<evidence type="ECO:0000313" key="1">
    <source>
        <dbReference type="EMBL" id="GAA4648163.1"/>
    </source>
</evidence>
<gene>
    <name evidence="1" type="ORF">GCM10023116_04290</name>
</gene>
<keyword evidence="2" id="KW-1185">Reference proteome</keyword>
<proteinExistence type="predicted"/>
<dbReference type="Proteomes" id="UP001500604">
    <property type="component" value="Unassembled WGS sequence"/>
</dbReference>
<dbReference type="EMBL" id="BAABFL010000035">
    <property type="protein sequence ID" value="GAA4648163.1"/>
    <property type="molecule type" value="Genomic_DNA"/>
</dbReference>
<dbReference type="RefSeq" id="WP_345193477.1">
    <property type="nucleotide sequence ID" value="NZ_BAABFL010000035.1"/>
</dbReference>
<protein>
    <submittedName>
        <fullName evidence="1">Uncharacterized protein</fullName>
    </submittedName>
</protein>
<reference evidence="2" key="1">
    <citation type="journal article" date="2019" name="Int. J. Syst. Evol. Microbiol.">
        <title>The Global Catalogue of Microorganisms (GCM) 10K type strain sequencing project: providing services to taxonomists for standard genome sequencing and annotation.</title>
        <authorList>
            <consortium name="The Broad Institute Genomics Platform"/>
            <consortium name="The Broad Institute Genome Sequencing Center for Infectious Disease"/>
            <person name="Wu L."/>
            <person name="Ma J."/>
        </authorList>
    </citation>
    <scope>NUCLEOTIDE SEQUENCE [LARGE SCALE GENOMIC DNA]</scope>
    <source>
        <strain evidence="2">JCM 17805</strain>
    </source>
</reference>
<organism evidence="1 2">
    <name type="scientific">Kistimonas scapharcae</name>
    <dbReference type="NCBI Taxonomy" id="1036133"/>
    <lineage>
        <taxon>Bacteria</taxon>
        <taxon>Pseudomonadati</taxon>
        <taxon>Pseudomonadota</taxon>
        <taxon>Gammaproteobacteria</taxon>
        <taxon>Oceanospirillales</taxon>
        <taxon>Endozoicomonadaceae</taxon>
        <taxon>Kistimonas</taxon>
    </lineage>
</organism>
<accession>A0ABP8UW78</accession>
<comment type="caution">
    <text evidence="1">The sequence shown here is derived from an EMBL/GenBank/DDBJ whole genome shotgun (WGS) entry which is preliminary data.</text>
</comment>
<name>A0ABP8UW78_9GAMM</name>
<evidence type="ECO:0000313" key="2">
    <source>
        <dbReference type="Proteomes" id="UP001500604"/>
    </source>
</evidence>
<sequence length="347" mass="38412">MATLAIGNGSQINPFLIQTPEDFEAVWHHSENYYYELTTDLDMDGRYLNQNDNGGSFHLDGKGHKIINMTCDNYWHFFGFGDIRNIEFYIASGLTNGLHQTCYNGAVLKDVRVHWQHNADVYLSKSWPQGQPVYRNVVLSGLATLKYIANQGAFDTSGCYVAMNRDPGTNDGELVSDIYDPAEYVNLDPALWNLTAGSVPSLIPQTGDYSRYTHVLGTTLVDGSPVPRTVRAVTMQRHELIAQLDSAGDGSFELVTSPYTDGILVYAFDEYGSLLKADTAYSVGAITHPQTPNGYRYFCIQAGTTDTTLPEEPWPTDQLASGTAIFEAHKLRQPILHGPVTPKRILG</sequence>